<dbReference type="InterPro" id="IPR036397">
    <property type="entry name" value="RNaseH_sf"/>
</dbReference>
<dbReference type="CDD" id="cd02846">
    <property type="entry name" value="PAZ_argonaute_like"/>
    <property type="match status" value="1"/>
</dbReference>
<dbReference type="Gene3D" id="3.40.50.2300">
    <property type="match status" value="1"/>
</dbReference>
<dbReference type="Proteomes" id="UP000308133">
    <property type="component" value="Unassembled WGS sequence"/>
</dbReference>
<dbReference type="SUPFAM" id="SSF53098">
    <property type="entry name" value="Ribonuclease H-like"/>
    <property type="match status" value="1"/>
</dbReference>
<comment type="caution">
    <text evidence="3">The sequence shown here is derived from an EMBL/GenBank/DDBJ whole genome shotgun (WGS) entry which is preliminary data.</text>
</comment>
<dbReference type="InterPro" id="IPR012337">
    <property type="entry name" value="RNaseH-like_sf"/>
</dbReference>
<gene>
    <name evidence="3" type="ORF">C1H76_9708</name>
</gene>
<dbReference type="GO" id="GO:0003676">
    <property type="term" value="F:nucleic acid binding"/>
    <property type="evidence" value="ECO:0007669"/>
    <property type="project" value="InterPro"/>
</dbReference>
<dbReference type="PROSITE" id="PS50822">
    <property type="entry name" value="PIWI"/>
    <property type="match status" value="1"/>
</dbReference>
<dbReference type="SUPFAM" id="SSF101690">
    <property type="entry name" value="PAZ domain"/>
    <property type="match status" value="1"/>
</dbReference>
<dbReference type="InterPro" id="IPR045246">
    <property type="entry name" value="Piwi_ago-like"/>
</dbReference>
<name>A0A4U7ART7_9PEZI</name>
<dbReference type="CDD" id="cd04657">
    <property type="entry name" value="Piwi_ago-like"/>
    <property type="match status" value="1"/>
</dbReference>
<dbReference type="AlphaFoldDB" id="A0A4U7ART7"/>
<evidence type="ECO:0000313" key="4">
    <source>
        <dbReference type="Proteomes" id="UP000308133"/>
    </source>
</evidence>
<dbReference type="InterPro" id="IPR003165">
    <property type="entry name" value="Piwi"/>
</dbReference>
<dbReference type="EMBL" id="PTQR01000131">
    <property type="protein sequence ID" value="TKX18234.1"/>
    <property type="molecule type" value="Genomic_DNA"/>
</dbReference>
<evidence type="ECO:0000259" key="2">
    <source>
        <dbReference type="PROSITE" id="PS50822"/>
    </source>
</evidence>
<organism evidence="3 4">
    <name type="scientific">Elsinoe australis</name>
    <dbReference type="NCBI Taxonomy" id="40998"/>
    <lineage>
        <taxon>Eukaryota</taxon>
        <taxon>Fungi</taxon>
        <taxon>Dikarya</taxon>
        <taxon>Ascomycota</taxon>
        <taxon>Pezizomycotina</taxon>
        <taxon>Dothideomycetes</taxon>
        <taxon>Dothideomycetidae</taxon>
        <taxon>Myriangiales</taxon>
        <taxon>Elsinoaceae</taxon>
        <taxon>Elsinoe</taxon>
    </lineage>
</organism>
<proteinExistence type="predicted"/>
<dbReference type="Pfam" id="PF02171">
    <property type="entry name" value="Piwi"/>
    <property type="match status" value="1"/>
</dbReference>
<sequence>MPPKGPPAGQGGGRGRGGQGGGPRGGRGGQGGGGRGGQGGGYQGGQGDGYRGGQGGQGGGYQGGGRGGYGGRGGRGDLPYHPAGDRGGRGGPPRGRAPVHTTDPAYAQRDISRARSMNTDTTSHHPHSVQDGFPRLFQPGGAEEVVDKTAQAYENAIVKRKARPDALLPARTGFGGEKDRFQSEVYANYLRISLKAENSKDEDRPLHKYSVATKEQLAKGKMRALVRKILLEPPFANVHAATDFYGIIVTNKKLDLPNDTWRSEVDLRDADEIARSPENTRIQAFELKWQDTYELAPMVAWLRGQQGGITKRDEILQVMNIIFGYHAAHGRIHVHQIGPTNKFFYDSYVNQNAFDIGGGLRALRGYIASVRPSGGRLLLNLNVVTGAFYKLMPLRQVAWALLRGDRAAYAPRTLSRDEMKKLENMLKLVRIECHYMPMLDAQGKPMREGGKEIRKKVVRNICGFNPPDYKTAKQQRFEVRDQTTGQTRSVTVFDYFREKYPNSGYEEDHGWPVVNVGTRDKPTWVPLQLCMMAPAQAVRRMLSGDQTSNMITFAARAPHANAEKIVTEGTAMFKLTVAGQASSHNNFGIGINPSLIKVPARFFQPPRLAYGGQKPSPNIVMSGWNLSTVKFNRGVTIDRAALVQMVTFQQRGKQMDPQHTIAPQTIPLIIGEIKRHFRKYDLVINNMLSLECLVPAGGTFVNKADYQKTIEATMRQLAENKISIAIWILEERDTFTYSYIKKMGDVKCGVQTVCTVAKKLFTAYSKRGFKPDDPGDSGFYGNLALKVNIKGSGLRGVNHFVNANELSGDVAKIWDAKTMFIGIDVTHPSPGSSKATPSIAAVVANTDGFLAQWPGSLSRQTVSRKEIVDYLQAMVVDRLRLWQVHNNKTLPTRIIVYRDGVSEGQFEQVIQYERPGIQGAIAQVYGNLPKPKLAIITVTKRHHTRFYPAKAEDMDTKGKSGGTTGNCKPGLVVDRGVSDAELYDFFLQPHFGLQGTVKPARYVVLHDELNMGADGLQKMTHTLCYLFNRATRAVSLCPPAYYADLLCERARCYLHETYTGANFAATEETDDGGVSEWNGLLHPNIKDTTFYI</sequence>
<dbReference type="InterPro" id="IPR014811">
    <property type="entry name" value="ArgoL1"/>
</dbReference>
<feature type="compositionally biased region" description="Gly residues" evidence="1">
    <location>
        <begin position="8"/>
        <end position="73"/>
    </location>
</feature>
<dbReference type="SMART" id="SM01163">
    <property type="entry name" value="DUF1785"/>
    <property type="match status" value="1"/>
</dbReference>
<dbReference type="InterPro" id="IPR032474">
    <property type="entry name" value="Argonaute_N"/>
</dbReference>
<dbReference type="SMART" id="SM00950">
    <property type="entry name" value="Piwi"/>
    <property type="match status" value="1"/>
</dbReference>
<feature type="region of interest" description="Disordered" evidence="1">
    <location>
        <begin position="1"/>
        <end position="110"/>
    </location>
</feature>
<dbReference type="InterPro" id="IPR036085">
    <property type="entry name" value="PAZ_dom_sf"/>
</dbReference>
<evidence type="ECO:0000313" key="3">
    <source>
        <dbReference type="EMBL" id="TKX18234.1"/>
    </source>
</evidence>
<feature type="domain" description="Piwi" evidence="2">
    <location>
        <begin position="724"/>
        <end position="1055"/>
    </location>
</feature>
<dbReference type="Pfam" id="PF16486">
    <property type="entry name" value="ArgoN"/>
    <property type="match status" value="1"/>
</dbReference>
<accession>A0A4U7ART7</accession>
<evidence type="ECO:0000256" key="1">
    <source>
        <dbReference type="SAM" id="MobiDB-lite"/>
    </source>
</evidence>
<dbReference type="Pfam" id="PF08699">
    <property type="entry name" value="ArgoL1"/>
    <property type="match status" value="1"/>
</dbReference>
<protein>
    <submittedName>
        <fullName evidence="3">Argonaute-like protein</fullName>
    </submittedName>
</protein>
<reference evidence="3 4" key="1">
    <citation type="submission" date="2018-02" db="EMBL/GenBank/DDBJ databases">
        <title>Draft genome sequences of Elsinoe sp., causing black scab on jojoba.</title>
        <authorList>
            <person name="Stodart B."/>
            <person name="Jeffress S."/>
            <person name="Ash G."/>
            <person name="Arun Chinnappa K."/>
        </authorList>
    </citation>
    <scope>NUCLEOTIDE SEQUENCE [LARGE SCALE GENOMIC DNA]</scope>
    <source>
        <strain evidence="3 4">Hillstone_2</strain>
    </source>
</reference>
<dbReference type="Gene3D" id="3.30.420.10">
    <property type="entry name" value="Ribonuclease H-like superfamily/Ribonuclease H"/>
    <property type="match status" value="1"/>
</dbReference>
<dbReference type="Gene3D" id="2.170.260.10">
    <property type="entry name" value="paz domain"/>
    <property type="match status" value="1"/>
</dbReference>
<dbReference type="PANTHER" id="PTHR22891">
    <property type="entry name" value="EUKARYOTIC TRANSLATION INITIATION FACTOR 2C"/>
    <property type="match status" value="1"/>
</dbReference>